<accession>A0A830GDH8</accession>
<organism evidence="7 8">
    <name type="scientific">Halarchaeum nitratireducens</name>
    <dbReference type="NCBI Taxonomy" id="489913"/>
    <lineage>
        <taxon>Archaea</taxon>
        <taxon>Methanobacteriati</taxon>
        <taxon>Methanobacteriota</taxon>
        <taxon>Stenosarchaea group</taxon>
        <taxon>Halobacteria</taxon>
        <taxon>Halobacteriales</taxon>
        <taxon>Halobacteriaceae</taxon>
    </lineage>
</organism>
<feature type="transmembrane region" description="Helical" evidence="6">
    <location>
        <begin position="223"/>
        <end position="246"/>
    </location>
</feature>
<dbReference type="InterPro" id="IPR005226">
    <property type="entry name" value="UPF0014_fam"/>
</dbReference>
<dbReference type="PANTHER" id="PTHR30028:SF0">
    <property type="entry name" value="PROTEIN ALUMINUM SENSITIVE 3"/>
    <property type="match status" value="1"/>
</dbReference>
<evidence type="ECO:0000313" key="8">
    <source>
        <dbReference type="Proteomes" id="UP000608850"/>
    </source>
</evidence>
<comment type="subcellular location">
    <subcellularLocation>
        <location evidence="1">Membrane</location>
        <topology evidence="1">Multi-pass membrane protein</topology>
    </subcellularLocation>
</comment>
<dbReference type="RefSeq" id="WP_229772892.1">
    <property type="nucleotide sequence ID" value="NZ_BMOQ01000008.1"/>
</dbReference>
<evidence type="ECO:0000256" key="5">
    <source>
        <dbReference type="ARBA" id="ARBA00023136"/>
    </source>
</evidence>
<dbReference type="AlphaFoldDB" id="A0A830GDH8"/>
<keyword evidence="5 6" id="KW-0472">Membrane</keyword>
<dbReference type="Pfam" id="PF03649">
    <property type="entry name" value="UPF0014"/>
    <property type="match status" value="1"/>
</dbReference>
<name>A0A830GDH8_9EURY</name>
<feature type="transmembrane region" description="Helical" evidence="6">
    <location>
        <begin position="98"/>
        <end position="122"/>
    </location>
</feature>
<sequence>MIDSPLFDPALMRGLEQVAAALVLAAVVVGIVSLRGLALEREWGLAIGRGFVQIMLMGSVIALLLSVPVAASAFVILGMMLGGAWIAHSRAGEIPGAFRIATAGIVLGAGVVIVVMTAVGAIEARVRDLVPVGSMIVANGMKASSLALDRFGDEVETHREEIEATLALGVTPSRAIARHVERGVRAALIPTVDSMRSLGWVWIPGLMTGMILSGEDPIYAAEYQFVVMAMIFAAAGLASLTCGALVERYAFTDAHQLRSFHGES</sequence>
<reference evidence="7 8" key="1">
    <citation type="journal article" date="2019" name="Int. J. Syst. Evol. Microbiol.">
        <title>The Global Catalogue of Microorganisms (GCM) 10K type strain sequencing project: providing services to taxonomists for standard genome sequencing and annotation.</title>
        <authorList>
            <consortium name="The Broad Institute Genomics Platform"/>
            <consortium name="The Broad Institute Genome Sequencing Center for Infectious Disease"/>
            <person name="Wu L."/>
            <person name="Ma J."/>
        </authorList>
    </citation>
    <scope>NUCLEOTIDE SEQUENCE [LARGE SCALE GENOMIC DNA]</scope>
    <source>
        <strain evidence="7 8">JCM 16331</strain>
    </source>
</reference>
<feature type="transmembrane region" description="Helical" evidence="6">
    <location>
        <begin position="60"/>
        <end position="86"/>
    </location>
</feature>
<comment type="caution">
    <text evidence="7">The sequence shown here is derived from an EMBL/GenBank/DDBJ whole genome shotgun (WGS) entry which is preliminary data.</text>
</comment>
<evidence type="ECO:0000313" key="7">
    <source>
        <dbReference type="EMBL" id="GGN24270.1"/>
    </source>
</evidence>
<evidence type="ECO:0000256" key="1">
    <source>
        <dbReference type="ARBA" id="ARBA00004141"/>
    </source>
</evidence>
<comment type="similarity">
    <text evidence="2">Belongs to the UPF0014 family.</text>
</comment>
<feature type="transmembrane region" description="Helical" evidence="6">
    <location>
        <begin position="20"/>
        <end position="39"/>
    </location>
</feature>
<evidence type="ECO:0000256" key="4">
    <source>
        <dbReference type="ARBA" id="ARBA00022989"/>
    </source>
</evidence>
<proteinExistence type="inferred from homology"/>
<dbReference type="PANTHER" id="PTHR30028">
    <property type="entry name" value="UPF0014 INNER MEMBRANE PROTEIN YBBM-RELATED"/>
    <property type="match status" value="1"/>
</dbReference>
<evidence type="ECO:0000256" key="2">
    <source>
        <dbReference type="ARBA" id="ARBA00005268"/>
    </source>
</evidence>
<dbReference type="GO" id="GO:0005886">
    <property type="term" value="C:plasma membrane"/>
    <property type="evidence" value="ECO:0007669"/>
    <property type="project" value="TreeGrafter"/>
</dbReference>
<gene>
    <name evidence="7" type="ORF">GCM10009021_27580</name>
</gene>
<keyword evidence="8" id="KW-1185">Reference proteome</keyword>
<keyword evidence="3 6" id="KW-0812">Transmembrane</keyword>
<protein>
    <submittedName>
        <fullName evidence="7">ABC transporter permease</fullName>
    </submittedName>
</protein>
<keyword evidence="4 6" id="KW-1133">Transmembrane helix</keyword>
<dbReference type="EMBL" id="BMOQ01000008">
    <property type="protein sequence ID" value="GGN24270.1"/>
    <property type="molecule type" value="Genomic_DNA"/>
</dbReference>
<evidence type="ECO:0000256" key="6">
    <source>
        <dbReference type="SAM" id="Phobius"/>
    </source>
</evidence>
<evidence type="ECO:0000256" key="3">
    <source>
        <dbReference type="ARBA" id="ARBA00022692"/>
    </source>
</evidence>
<dbReference type="Proteomes" id="UP000608850">
    <property type="component" value="Unassembled WGS sequence"/>
</dbReference>